<dbReference type="PANTHER" id="PTHR30408">
    <property type="entry name" value="TYPE-1 RESTRICTION ENZYME ECOKI SPECIFICITY PROTEIN"/>
    <property type="match status" value="1"/>
</dbReference>
<protein>
    <submittedName>
        <fullName evidence="5">Restriction endonuclease subunit S</fullName>
    </submittedName>
</protein>
<evidence type="ECO:0000256" key="2">
    <source>
        <dbReference type="ARBA" id="ARBA00022747"/>
    </source>
</evidence>
<dbReference type="GO" id="GO:0009307">
    <property type="term" value="P:DNA restriction-modification system"/>
    <property type="evidence" value="ECO:0007669"/>
    <property type="project" value="UniProtKB-KW"/>
</dbReference>
<dbReference type="PANTHER" id="PTHR30408:SF13">
    <property type="entry name" value="TYPE I RESTRICTION ENZYME HINDI SPECIFICITY SUBUNIT"/>
    <property type="match status" value="1"/>
</dbReference>
<dbReference type="AlphaFoldDB" id="A0A6L5Y2H0"/>
<dbReference type="GeneID" id="303113967"/>
<proteinExistence type="inferred from homology"/>
<evidence type="ECO:0000313" key="6">
    <source>
        <dbReference type="Proteomes" id="UP000474676"/>
    </source>
</evidence>
<evidence type="ECO:0000256" key="3">
    <source>
        <dbReference type="ARBA" id="ARBA00023125"/>
    </source>
</evidence>
<dbReference type="Gene3D" id="1.10.287.1120">
    <property type="entry name" value="Bipartite methylase S protein"/>
    <property type="match status" value="1"/>
</dbReference>
<comment type="caution">
    <text evidence="5">The sequence shown here is derived from an EMBL/GenBank/DDBJ whole genome shotgun (WGS) entry which is preliminary data.</text>
</comment>
<dbReference type="SUPFAM" id="SSF116734">
    <property type="entry name" value="DNA methylase specificity domain"/>
    <property type="match status" value="2"/>
</dbReference>
<organism evidence="5 6">
    <name type="scientific">Hornefia butyriciproducens</name>
    <dbReference type="NCBI Taxonomy" id="2652293"/>
    <lineage>
        <taxon>Bacteria</taxon>
        <taxon>Bacillati</taxon>
        <taxon>Bacillota</taxon>
        <taxon>Clostridia</taxon>
        <taxon>Peptostreptococcales</taxon>
        <taxon>Anaerovoracaceae</taxon>
        <taxon>Hornefia</taxon>
    </lineage>
</organism>
<evidence type="ECO:0000259" key="4">
    <source>
        <dbReference type="Pfam" id="PF01420"/>
    </source>
</evidence>
<keyword evidence="5" id="KW-0378">Hydrolase</keyword>
<dbReference type="Pfam" id="PF01420">
    <property type="entry name" value="Methylase_S"/>
    <property type="match status" value="2"/>
</dbReference>
<sequence>MKYKLSDICEYAKGKIKVSALDENTYISTENMLPNKGGITKAASLPTQEQTQAFMKNDVLVSNIRPYFKKIWYATFDGGCSNDVLVFRAKDGVNSRFLHYVLADDTFFDYSMATSKGTKMPRGDKKAIMEYEVPELSYEDQCKIAGILEVIDEKIELNTDINKNLEQQAQAYFLDLFVTNPDPNWQSGTLSDLGTVVGGGTPSKKHPEYYIETGIPWITPKDLSIDKSKFISRGENDISELGFSNSSATKMAAGTILFSSRAPIGYIAIALNTVTTNQGFKSVIPNTNVGSAFMYFFLKQALPTIEGMASGSTFKEISGSGMKSVPAVIPDDETLHKYNEFCQPLFEQQAILEAENRRLSGIRDALLPKLMSGEIDVSNIDL</sequence>
<feature type="domain" description="Type I restriction modification DNA specificity" evidence="4">
    <location>
        <begin position="2"/>
        <end position="167"/>
    </location>
</feature>
<keyword evidence="5" id="KW-0255">Endonuclease</keyword>
<dbReference type="InterPro" id="IPR044946">
    <property type="entry name" value="Restrct_endonuc_typeI_TRD_sf"/>
</dbReference>
<dbReference type="InterPro" id="IPR000055">
    <property type="entry name" value="Restrct_endonuc_typeI_TRD"/>
</dbReference>
<dbReference type="EMBL" id="VUMZ01000001">
    <property type="protein sequence ID" value="MST50984.1"/>
    <property type="molecule type" value="Genomic_DNA"/>
</dbReference>
<evidence type="ECO:0000256" key="1">
    <source>
        <dbReference type="ARBA" id="ARBA00010923"/>
    </source>
</evidence>
<keyword evidence="3" id="KW-0238">DNA-binding</keyword>
<dbReference type="GO" id="GO:0003677">
    <property type="term" value="F:DNA binding"/>
    <property type="evidence" value="ECO:0007669"/>
    <property type="project" value="UniProtKB-KW"/>
</dbReference>
<gene>
    <name evidence="5" type="ORF">FYJ64_01390</name>
</gene>
<keyword evidence="6" id="KW-1185">Reference proteome</keyword>
<dbReference type="InterPro" id="IPR052021">
    <property type="entry name" value="Type-I_RS_S_subunit"/>
</dbReference>
<reference evidence="5 6" key="1">
    <citation type="submission" date="2019-08" db="EMBL/GenBank/DDBJ databases">
        <title>In-depth cultivation of the pig gut microbiome towards novel bacterial diversity and tailored functional studies.</title>
        <authorList>
            <person name="Wylensek D."/>
            <person name="Hitch T.C.A."/>
            <person name="Clavel T."/>
        </authorList>
    </citation>
    <scope>NUCLEOTIDE SEQUENCE [LARGE SCALE GENOMIC DNA]</scope>
    <source>
        <strain evidence="5 6">WCA-MUC-591-APC-3H</strain>
    </source>
</reference>
<name>A0A6L5Y2H0_9FIRM</name>
<feature type="domain" description="Type I restriction modification DNA specificity" evidence="4">
    <location>
        <begin position="184"/>
        <end position="355"/>
    </location>
</feature>
<evidence type="ECO:0000313" key="5">
    <source>
        <dbReference type="EMBL" id="MST50984.1"/>
    </source>
</evidence>
<dbReference type="Gene3D" id="3.90.220.20">
    <property type="entry name" value="DNA methylase specificity domains"/>
    <property type="match status" value="2"/>
</dbReference>
<dbReference type="Proteomes" id="UP000474676">
    <property type="component" value="Unassembled WGS sequence"/>
</dbReference>
<dbReference type="CDD" id="cd17273">
    <property type="entry name" value="RMtype1_S_EcoJA69PI-TRD1-CR1_like"/>
    <property type="match status" value="1"/>
</dbReference>
<comment type="similarity">
    <text evidence="1">Belongs to the type-I restriction system S methylase family.</text>
</comment>
<dbReference type="RefSeq" id="WP_154573457.1">
    <property type="nucleotide sequence ID" value="NZ_VUMZ01000001.1"/>
</dbReference>
<keyword evidence="2" id="KW-0680">Restriction system</keyword>
<keyword evidence="5" id="KW-0540">Nuclease</keyword>
<accession>A0A6L5Y2H0</accession>
<dbReference type="GO" id="GO:0004519">
    <property type="term" value="F:endonuclease activity"/>
    <property type="evidence" value="ECO:0007669"/>
    <property type="project" value="UniProtKB-KW"/>
</dbReference>